<reference evidence="1 2" key="1">
    <citation type="journal article" date="2019" name="Nat. Ecol. Evol.">
        <title>Megaphylogeny resolves global patterns of mushroom evolution.</title>
        <authorList>
            <person name="Varga T."/>
            <person name="Krizsan K."/>
            <person name="Foldi C."/>
            <person name="Dima B."/>
            <person name="Sanchez-Garcia M."/>
            <person name="Sanchez-Ramirez S."/>
            <person name="Szollosi G.J."/>
            <person name="Szarkandi J.G."/>
            <person name="Papp V."/>
            <person name="Albert L."/>
            <person name="Andreopoulos W."/>
            <person name="Angelini C."/>
            <person name="Antonin V."/>
            <person name="Barry K.W."/>
            <person name="Bougher N.L."/>
            <person name="Buchanan P."/>
            <person name="Buyck B."/>
            <person name="Bense V."/>
            <person name="Catcheside P."/>
            <person name="Chovatia M."/>
            <person name="Cooper J."/>
            <person name="Damon W."/>
            <person name="Desjardin D."/>
            <person name="Finy P."/>
            <person name="Geml J."/>
            <person name="Haridas S."/>
            <person name="Hughes K."/>
            <person name="Justo A."/>
            <person name="Karasinski D."/>
            <person name="Kautmanova I."/>
            <person name="Kiss B."/>
            <person name="Kocsube S."/>
            <person name="Kotiranta H."/>
            <person name="LaButti K.M."/>
            <person name="Lechner B.E."/>
            <person name="Liimatainen K."/>
            <person name="Lipzen A."/>
            <person name="Lukacs Z."/>
            <person name="Mihaltcheva S."/>
            <person name="Morgado L.N."/>
            <person name="Niskanen T."/>
            <person name="Noordeloos M.E."/>
            <person name="Ohm R.A."/>
            <person name="Ortiz-Santana B."/>
            <person name="Ovrebo C."/>
            <person name="Racz N."/>
            <person name="Riley R."/>
            <person name="Savchenko A."/>
            <person name="Shiryaev A."/>
            <person name="Soop K."/>
            <person name="Spirin V."/>
            <person name="Szebenyi C."/>
            <person name="Tomsovsky M."/>
            <person name="Tulloss R.E."/>
            <person name="Uehling J."/>
            <person name="Grigoriev I.V."/>
            <person name="Vagvolgyi C."/>
            <person name="Papp T."/>
            <person name="Martin F.M."/>
            <person name="Miettinen O."/>
            <person name="Hibbett D.S."/>
            <person name="Nagy L.G."/>
        </authorList>
    </citation>
    <scope>NUCLEOTIDE SEQUENCE [LARGE SCALE GENOMIC DNA]</scope>
    <source>
        <strain evidence="1 2">CBS 309.79</strain>
    </source>
</reference>
<name>A0A5C3QDC2_9AGAR</name>
<organism evidence="1 2">
    <name type="scientific">Pterulicium gracile</name>
    <dbReference type="NCBI Taxonomy" id="1884261"/>
    <lineage>
        <taxon>Eukaryota</taxon>
        <taxon>Fungi</taxon>
        <taxon>Dikarya</taxon>
        <taxon>Basidiomycota</taxon>
        <taxon>Agaricomycotina</taxon>
        <taxon>Agaricomycetes</taxon>
        <taxon>Agaricomycetidae</taxon>
        <taxon>Agaricales</taxon>
        <taxon>Pleurotineae</taxon>
        <taxon>Pterulaceae</taxon>
        <taxon>Pterulicium</taxon>
    </lineage>
</organism>
<dbReference type="AlphaFoldDB" id="A0A5C3QDC2"/>
<dbReference type="Proteomes" id="UP000305067">
    <property type="component" value="Unassembled WGS sequence"/>
</dbReference>
<accession>A0A5C3QDC2</accession>
<protein>
    <submittedName>
        <fullName evidence="1">Uncharacterized protein</fullName>
    </submittedName>
</protein>
<keyword evidence="2" id="KW-1185">Reference proteome</keyword>
<proteinExistence type="predicted"/>
<dbReference type="EMBL" id="ML178839">
    <property type="protein sequence ID" value="TFK98430.1"/>
    <property type="molecule type" value="Genomic_DNA"/>
</dbReference>
<gene>
    <name evidence="1" type="ORF">BDV98DRAFT_572667</name>
</gene>
<evidence type="ECO:0000313" key="1">
    <source>
        <dbReference type="EMBL" id="TFK98430.1"/>
    </source>
</evidence>
<evidence type="ECO:0000313" key="2">
    <source>
        <dbReference type="Proteomes" id="UP000305067"/>
    </source>
</evidence>
<sequence>MLSSLVERRYPITLDTYHTFDLAPDHRLPTLVALNVVHGIAYKPLIPILIYLSAISCSLSELVDAPLRSHPPPDPSCWFVDEQARSRTIRLRCSFSSCFLGALHTSLHKRPSGCADKAKCRAGYLMWIERTLKEFISDVNAVDVLRESKSGVKRSAFCEVCREKAGVQVKALQAEAWGTLPAYVGTRPWEELLREMGLEQEKEPDFEVDELRDGKPSLQYRLSGAVSHVTSSDDP</sequence>